<dbReference type="AlphaFoldDB" id="A0AAW1N1L8"/>
<dbReference type="Proteomes" id="UP001458880">
    <property type="component" value="Unassembled WGS sequence"/>
</dbReference>
<dbReference type="EMBL" id="JASPKY010000019">
    <property type="protein sequence ID" value="KAK9752563.1"/>
    <property type="molecule type" value="Genomic_DNA"/>
</dbReference>
<sequence length="100" mass="11350">MKTKIFLELRYIDSSNWTKSKNEDKNISGTAVYRQFKLEPTQENCKPGKKRKVANDIGPTVPQKLIDTGKLMYKPGKKRKVANDIGPTVPQKLIDTGKLM</sequence>
<comment type="caution">
    <text evidence="1">The sequence shown here is derived from an EMBL/GenBank/DDBJ whole genome shotgun (WGS) entry which is preliminary data.</text>
</comment>
<gene>
    <name evidence="1" type="ORF">QE152_g4170</name>
</gene>
<organism evidence="1 2">
    <name type="scientific">Popillia japonica</name>
    <name type="common">Japanese beetle</name>
    <dbReference type="NCBI Taxonomy" id="7064"/>
    <lineage>
        <taxon>Eukaryota</taxon>
        <taxon>Metazoa</taxon>
        <taxon>Ecdysozoa</taxon>
        <taxon>Arthropoda</taxon>
        <taxon>Hexapoda</taxon>
        <taxon>Insecta</taxon>
        <taxon>Pterygota</taxon>
        <taxon>Neoptera</taxon>
        <taxon>Endopterygota</taxon>
        <taxon>Coleoptera</taxon>
        <taxon>Polyphaga</taxon>
        <taxon>Scarabaeiformia</taxon>
        <taxon>Scarabaeidae</taxon>
        <taxon>Rutelinae</taxon>
        <taxon>Popillia</taxon>
    </lineage>
</organism>
<keyword evidence="2" id="KW-1185">Reference proteome</keyword>
<accession>A0AAW1N1L8</accession>
<evidence type="ECO:0000313" key="1">
    <source>
        <dbReference type="EMBL" id="KAK9752563.1"/>
    </source>
</evidence>
<proteinExistence type="predicted"/>
<reference evidence="1 2" key="1">
    <citation type="journal article" date="2024" name="BMC Genomics">
        <title>De novo assembly and annotation of Popillia japonica's genome with initial clues to its potential as an invasive pest.</title>
        <authorList>
            <person name="Cucini C."/>
            <person name="Boschi S."/>
            <person name="Funari R."/>
            <person name="Cardaioli E."/>
            <person name="Iannotti N."/>
            <person name="Marturano G."/>
            <person name="Paoli F."/>
            <person name="Bruttini M."/>
            <person name="Carapelli A."/>
            <person name="Frati F."/>
            <person name="Nardi F."/>
        </authorList>
    </citation>
    <scope>NUCLEOTIDE SEQUENCE [LARGE SCALE GENOMIC DNA]</scope>
    <source>
        <strain evidence="1">DMR45628</strain>
    </source>
</reference>
<protein>
    <submittedName>
        <fullName evidence="1">Uncharacterized protein</fullName>
    </submittedName>
</protein>
<evidence type="ECO:0000313" key="2">
    <source>
        <dbReference type="Proteomes" id="UP001458880"/>
    </source>
</evidence>
<name>A0AAW1N1L8_POPJA</name>